<comment type="caution">
    <text evidence="1">The sequence shown here is derived from an EMBL/GenBank/DDBJ whole genome shotgun (WGS) entry which is preliminary data.</text>
</comment>
<keyword evidence="2" id="KW-1185">Reference proteome</keyword>
<organism evidence="1 2">
    <name type="scientific">Labrys neptuniae</name>
    <dbReference type="NCBI Taxonomy" id="376174"/>
    <lineage>
        <taxon>Bacteria</taxon>
        <taxon>Pseudomonadati</taxon>
        <taxon>Pseudomonadota</taxon>
        <taxon>Alphaproteobacteria</taxon>
        <taxon>Hyphomicrobiales</taxon>
        <taxon>Xanthobacteraceae</taxon>
        <taxon>Labrys</taxon>
    </lineage>
</organism>
<name>A0ABV3PHJ4_9HYPH</name>
<evidence type="ECO:0000313" key="2">
    <source>
        <dbReference type="Proteomes" id="UP001555786"/>
    </source>
</evidence>
<protein>
    <submittedName>
        <fullName evidence="1">Uncharacterized protein</fullName>
    </submittedName>
</protein>
<dbReference type="Proteomes" id="UP001555786">
    <property type="component" value="Unassembled WGS sequence"/>
</dbReference>
<sequence>MEARERIGLAALGTIGLVLAVGGFVLHSPAPHSAVAEAAMAGAETTNPQPVPAVKAGQAPAPIPAAQPTPYADCLRKGIGMKLGRASLRVSGPPALTLVTGEKADEEINFSTKAGLEKACSQPEVTAKALVLTLEAMDKPFGAAASWRAEFCKEGEDTATLFLCRGEERPSGALRSLATIALYEPASFQGDSMFQTQAPDLDNFKAWKDRLTKAGTPPPAQPDGDYDVYPGGIWLERDAKSAAPFLVSCDVDGLPVTGEHYCVGTLGLEGGLRARLEFRTVTPQIGREAAAAAAHFKVLLAAWQAAASQSAPVSSQSGK</sequence>
<proteinExistence type="predicted"/>
<evidence type="ECO:0000313" key="1">
    <source>
        <dbReference type="EMBL" id="MEW9305094.1"/>
    </source>
</evidence>
<reference evidence="1 2" key="1">
    <citation type="submission" date="2024-07" db="EMBL/GenBank/DDBJ databases">
        <title>Description of Labrys sedimenti sp. nov., isolated from a diclofenac-degrading enrichment culture.</title>
        <authorList>
            <person name="Tancsics A."/>
            <person name="Csepanyi A."/>
        </authorList>
    </citation>
    <scope>NUCLEOTIDE SEQUENCE [LARGE SCALE GENOMIC DNA]</scope>
    <source>
        <strain evidence="1 2">LMG 23578</strain>
    </source>
</reference>
<accession>A0ABV3PHJ4</accession>
<dbReference type="RefSeq" id="WP_367623257.1">
    <property type="nucleotide sequence ID" value="NZ_JBFNQD010000001.1"/>
</dbReference>
<gene>
    <name evidence="1" type="ORF">ABXS05_06080</name>
</gene>
<dbReference type="EMBL" id="JBFNQD010000001">
    <property type="protein sequence ID" value="MEW9305094.1"/>
    <property type="molecule type" value="Genomic_DNA"/>
</dbReference>